<organism evidence="1 2">
    <name type="scientific">Candidatus Falkowbacteria bacterium RIFOXYA2_FULL_47_19</name>
    <dbReference type="NCBI Taxonomy" id="1797994"/>
    <lineage>
        <taxon>Bacteria</taxon>
        <taxon>Candidatus Falkowiibacteriota</taxon>
    </lineage>
</organism>
<dbReference type="STRING" id="1797994.A2227_04430"/>
<reference evidence="1 2" key="1">
    <citation type="journal article" date="2016" name="Nat. Commun.">
        <title>Thousands of microbial genomes shed light on interconnected biogeochemical processes in an aquifer system.</title>
        <authorList>
            <person name="Anantharaman K."/>
            <person name="Brown C.T."/>
            <person name="Hug L.A."/>
            <person name="Sharon I."/>
            <person name="Castelle C.J."/>
            <person name="Probst A.J."/>
            <person name="Thomas B.C."/>
            <person name="Singh A."/>
            <person name="Wilkins M.J."/>
            <person name="Karaoz U."/>
            <person name="Brodie E.L."/>
            <person name="Williams K.H."/>
            <person name="Hubbard S.S."/>
            <person name="Banfield J.F."/>
        </authorList>
    </citation>
    <scope>NUCLEOTIDE SEQUENCE [LARGE SCALE GENOMIC DNA]</scope>
</reference>
<dbReference type="Proteomes" id="UP000178367">
    <property type="component" value="Unassembled WGS sequence"/>
</dbReference>
<proteinExistence type="predicted"/>
<accession>A0A1F5SKA2</accession>
<dbReference type="EMBL" id="MFGB01000010">
    <property type="protein sequence ID" value="OGF27104.1"/>
    <property type="molecule type" value="Genomic_DNA"/>
</dbReference>
<evidence type="ECO:0000313" key="2">
    <source>
        <dbReference type="Proteomes" id="UP000178367"/>
    </source>
</evidence>
<gene>
    <name evidence="1" type="ORF">A2227_04430</name>
</gene>
<dbReference type="AlphaFoldDB" id="A0A1F5SKA2"/>
<sequence length="289" mass="33442">MNKEFLSAEKATESKKELPPEAIEKIMTKVIDIDTPGNGYHAINASRLERRDKDEIVFENVLRNGLMHLKTNERFFEGLSDDPSEYFRMNREEYSRGLINLKNTDRDDKLRILYGNESLDSLFFNIVGKGEEEPKYSGETQISNDPFFRYRNSVGLVFDLKGFKDYAELSDEEAKKTDAAKSEVNQVYNRSKLSDPYLVVGYNGEIRISPARFKGIVFRLVNPDNDELDETDPEKYRIKAQKIAEIMQRANGKNQNRLIPIYDVHGNLWWPKQMNYDQIKSGGGKKTKT</sequence>
<protein>
    <submittedName>
        <fullName evidence="1">Uncharacterized protein</fullName>
    </submittedName>
</protein>
<evidence type="ECO:0000313" key="1">
    <source>
        <dbReference type="EMBL" id="OGF27104.1"/>
    </source>
</evidence>
<comment type="caution">
    <text evidence="1">The sequence shown here is derived from an EMBL/GenBank/DDBJ whole genome shotgun (WGS) entry which is preliminary data.</text>
</comment>
<name>A0A1F5SKA2_9BACT</name>